<dbReference type="Pfam" id="PF13975">
    <property type="entry name" value="gag-asp_proteas"/>
    <property type="match status" value="1"/>
</dbReference>
<dbReference type="InterPro" id="IPR001969">
    <property type="entry name" value="Aspartic_peptidase_AS"/>
</dbReference>
<dbReference type="GO" id="GO:0004190">
    <property type="term" value="F:aspartic-type endopeptidase activity"/>
    <property type="evidence" value="ECO:0007669"/>
    <property type="project" value="InterPro"/>
</dbReference>
<feature type="region of interest" description="Disordered" evidence="1">
    <location>
        <begin position="275"/>
        <end position="311"/>
    </location>
</feature>
<keyword evidence="4" id="KW-1185">Reference proteome</keyword>
<dbReference type="PROSITE" id="PS00141">
    <property type="entry name" value="ASP_PROTEASE"/>
    <property type="match status" value="1"/>
</dbReference>
<feature type="domain" description="Retrotransposon gag" evidence="2">
    <location>
        <begin position="42"/>
        <end position="110"/>
    </location>
</feature>
<accession>A0AAD8WQF6</accession>
<comment type="caution">
    <text evidence="3">The sequence shown here is derived from an EMBL/GenBank/DDBJ whole genome shotgun (WGS) entry which is preliminary data.</text>
</comment>
<feature type="compositionally biased region" description="Basic and acidic residues" evidence="1">
    <location>
        <begin position="292"/>
        <end position="311"/>
    </location>
</feature>
<dbReference type="Proteomes" id="UP001231189">
    <property type="component" value="Unassembled WGS sequence"/>
</dbReference>
<dbReference type="EMBL" id="JAUUTY010000003">
    <property type="protein sequence ID" value="KAK1670837.1"/>
    <property type="molecule type" value="Genomic_DNA"/>
</dbReference>
<dbReference type="InterPro" id="IPR005162">
    <property type="entry name" value="Retrotrans_gag_dom"/>
</dbReference>
<dbReference type="SUPFAM" id="SSF50630">
    <property type="entry name" value="Acid proteases"/>
    <property type="match status" value="1"/>
</dbReference>
<sequence>MVPKRRTIGYSKPYPNEYELVPLPPKYRLPDFSKFNGSDGSSSIEHLEEQFHMQFHSEASEAGIADLAQIRQKRGETVAEYIQRFRNLRNRCYSAHVTEKEAVELAVVGLASPIKDMASQADYPSLAHMVQKLRRLCGRSRSSWLNGLGGNPVSCKWVKPPGPPRGFDFDVTKTEQIFDLLLKEKQLKLPEGLKIPTVQELNGKPYCKWHNSFSHTTNDCRVWRQQIQMAIEQGRLIFNQYAMKVDTHPFPAVNMVECTYPEGCQPGFSFNINMVGPGHHSGKDGDEGSCSRSKDTEEAAPRDRLRHDGKRYITEGEVRNVRYQRPLSDHLLNKDARRHHRHDRDEEEYERRAKEESRKQDDEDRHWDCPFFRHCWDSGMSRLPTIGNCPECKQKRKDAANVSVFKRLGPLPLRNKHAESPRVEDLEDLEDDEEEEDRYHRPRWCPDGLSRSQKRRVQRLRGLEEAERLYLHTLRKARPDLAAKVQRTLDEEGRPRKMEWRPKQRKADDETSAGTNMVFILPSEFSAPGLDEAPVAQLDCGPRPVIFEKPRERSYRHLKALYLRGYIDGRPVNKMLVDTGAAVNIMPYSMLRRLGRSSSDLIKTNVTLSDFNGQASDAQGVLNVDLTVGRKTIPTTFFIVDSKSTYAVLLGRDWIHANCCIPSTMHQCVIQWDGDEVEVVQADDSAEISTAGMNAWETAGQEPLSGINLDDCERIDVTKGRVRLVLSTGLTV</sequence>
<feature type="region of interest" description="Disordered" evidence="1">
    <location>
        <begin position="324"/>
        <end position="360"/>
    </location>
</feature>
<feature type="compositionally biased region" description="Basic and acidic residues" evidence="1">
    <location>
        <begin position="349"/>
        <end position="360"/>
    </location>
</feature>
<feature type="compositionally biased region" description="Acidic residues" evidence="1">
    <location>
        <begin position="425"/>
        <end position="434"/>
    </location>
</feature>
<protein>
    <recommendedName>
        <fullName evidence="2">Retrotransposon gag domain-containing protein</fullName>
    </recommendedName>
</protein>
<name>A0AAD8WQF6_LOLMU</name>
<dbReference type="CDD" id="cd00303">
    <property type="entry name" value="retropepsin_like"/>
    <property type="match status" value="1"/>
</dbReference>
<feature type="region of interest" description="Disordered" evidence="1">
    <location>
        <begin position="414"/>
        <end position="434"/>
    </location>
</feature>
<dbReference type="PANTHER" id="PTHR33240:SF15">
    <property type="entry name" value="GAG-PRO-LIKE PROTEIN"/>
    <property type="match status" value="1"/>
</dbReference>
<proteinExistence type="predicted"/>
<feature type="region of interest" description="Disordered" evidence="1">
    <location>
        <begin position="490"/>
        <end position="512"/>
    </location>
</feature>
<dbReference type="Gene3D" id="2.40.70.10">
    <property type="entry name" value="Acid Proteases"/>
    <property type="match status" value="1"/>
</dbReference>
<feature type="compositionally biased region" description="Basic and acidic residues" evidence="1">
    <location>
        <begin position="490"/>
        <end position="509"/>
    </location>
</feature>
<dbReference type="InterPro" id="IPR021109">
    <property type="entry name" value="Peptidase_aspartic_dom_sf"/>
</dbReference>
<dbReference type="Pfam" id="PF03732">
    <property type="entry name" value="Retrotrans_gag"/>
    <property type="match status" value="1"/>
</dbReference>
<evidence type="ECO:0000259" key="2">
    <source>
        <dbReference type="Pfam" id="PF03732"/>
    </source>
</evidence>
<gene>
    <name evidence="3" type="ORF">QYE76_058996</name>
</gene>
<dbReference type="AlphaFoldDB" id="A0AAD8WQF6"/>
<dbReference type="PANTHER" id="PTHR33240">
    <property type="entry name" value="OS08G0508500 PROTEIN"/>
    <property type="match status" value="1"/>
</dbReference>
<organism evidence="3 4">
    <name type="scientific">Lolium multiflorum</name>
    <name type="common">Italian ryegrass</name>
    <name type="synonym">Lolium perenne subsp. multiflorum</name>
    <dbReference type="NCBI Taxonomy" id="4521"/>
    <lineage>
        <taxon>Eukaryota</taxon>
        <taxon>Viridiplantae</taxon>
        <taxon>Streptophyta</taxon>
        <taxon>Embryophyta</taxon>
        <taxon>Tracheophyta</taxon>
        <taxon>Spermatophyta</taxon>
        <taxon>Magnoliopsida</taxon>
        <taxon>Liliopsida</taxon>
        <taxon>Poales</taxon>
        <taxon>Poaceae</taxon>
        <taxon>BOP clade</taxon>
        <taxon>Pooideae</taxon>
        <taxon>Poodae</taxon>
        <taxon>Poeae</taxon>
        <taxon>Poeae Chloroplast Group 2 (Poeae type)</taxon>
        <taxon>Loliodinae</taxon>
        <taxon>Loliinae</taxon>
        <taxon>Lolium</taxon>
    </lineage>
</organism>
<evidence type="ECO:0000313" key="3">
    <source>
        <dbReference type="EMBL" id="KAK1670837.1"/>
    </source>
</evidence>
<dbReference type="GO" id="GO:0006508">
    <property type="term" value="P:proteolysis"/>
    <property type="evidence" value="ECO:0007669"/>
    <property type="project" value="InterPro"/>
</dbReference>
<reference evidence="3" key="1">
    <citation type="submission" date="2023-07" db="EMBL/GenBank/DDBJ databases">
        <title>A chromosome-level genome assembly of Lolium multiflorum.</title>
        <authorList>
            <person name="Chen Y."/>
            <person name="Copetti D."/>
            <person name="Kolliker R."/>
            <person name="Studer B."/>
        </authorList>
    </citation>
    <scope>NUCLEOTIDE SEQUENCE</scope>
    <source>
        <strain evidence="3">02402/16</strain>
        <tissue evidence="3">Leaf</tissue>
    </source>
</reference>
<evidence type="ECO:0000256" key="1">
    <source>
        <dbReference type="SAM" id="MobiDB-lite"/>
    </source>
</evidence>
<evidence type="ECO:0000313" key="4">
    <source>
        <dbReference type="Proteomes" id="UP001231189"/>
    </source>
</evidence>